<dbReference type="InterPro" id="IPR001680">
    <property type="entry name" value="WD40_rpt"/>
</dbReference>
<evidence type="ECO:0000256" key="1">
    <source>
        <dbReference type="ARBA" id="ARBA00004123"/>
    </source>
</evidence>
<sequence>CKIASSSPPIFLTRQGDCRRLVSGGKDSSLRVWDVQTGRCEHLLTGHSAAVTAVRWAGCGLIFSASQDRLIFAWRPDDVHIPNRHSLPLPSSSISPPHSLVAYCVFVHHCDPVFVSLFFFLLFFYFFISLSLHSQGVLVRQMRCHGHWVTCLALSTDGAIRVHVDLDAGTGEDGQQKALNRYQELKAVLPERLASGSDDFTAALWYTEKGEDKGNSPQRLTGPP</sequence>
<protein>
    <recommendedName>
        <fullName evidence="9">WD_REPEATS_REGION domain-containing protein</fullName>
    </recommendedName>
</protein>
<keyword evidence="3" id="KW-0677">Repeat</keyword>
<feature type="transmembrane region" description="Helical" evidence="6">
    <location>
        <begin position="113"/>
        <end position="133"/>
    </location>
</feature>
<dbReference type="GO" id="GO:0007219">
    <property type="term" value="P:Notch signaling pathway"/>
    <property type="evidence" value="ECO:0007669"/>
    <property type="project" value="TreeGrafter"/>
</dbReference>
<keyword evidence="6" id="KW-0472">Membrane</keyword>
<dbReference type="PANTHER" id="PTHR19848">
    <property type="entry name" value="WD40 REPEAT PROTEIN"/>
    <property type="match status" value="1"/>
</dbReference>
<evidence type="ECO:0000256" key="6">
    <source>
        <dbReference type="SAM" id="Phobius"/>
    </source>
</evidence>
<proteinExistence type="predicted"/>
<evidence type="ECO:0000256" key="3">
    <source>
        <dbReference type="ARBA" id="ARBA00022737"/>
    </source>
</evidence>
<feature type="repeat" description="WD" evidence="5">
    <location>
        <begin position="21"/>
        <end position="43"/>
    </location>
</feature>
<name>A0A8C4QX10_EPTBU</name>
<dbReference type="AlphaFoldDB" id="A0A8C4QX10"/>
<evidence type="ECO:0000256" key="2">
    <source>
        <dbReference type="ARBA" id="ARBA00022574"/>
    </source>
</evidence>
<dbReference type="GO" id="GO:0000027">
    <property type="term" value="P:ribosomal large subunit assembly"/>
    <property type="evidence" value="ECO:0007669"/>
    <property type="project" value="TreeGrafter"/>
</dbReference>
<dbReference type="SUPFAM" id="SSF50978">
    <property type="entry name" value="WD40 repeat-like"/>
    <property type="match status" value="1"/>
</dbReference>
<keyword evidence="6" id="KW-0812">Transmembrane</keyword>
<dbReference type="Proteomes" id="UP000694388">
    <property type="component" value="Unplaced"/>
</dbReference>
<keyword evidence="8" id="KW-1185">Reference proteome</keyword>
<dbReference type="GeneTree" id="ENSGT00940000157881"/>
<reference evidence="7" key="2">
    <citation type="submission" date="2025-09" db="UniProtKB">
        <authorList>
            <consortium name="Ensembl"/>
        </authorList>
    </citation>
    <scope>IDENTIFICATION</scope>
</reference>
<evidence type="ECO:0000313" key="7">
    <source>
        <dbReference type="Ensembl" id="ENSEBUP00000021502.1"/>
    </source>
</evidence>
<dbReference type="InterPro" id="IPR019775">
    <property type="entry name" value="WD40_repeat_CS"/>
</dbReference>
<dbReference type="InterPro" id="IPR036322">
    <property type="entry name" value="WD40_repeat_dom_sf"/>
</dbReference>
<organism evidence="7 8">
    <name type="scientific">Eptatretus burgeri</name>
    <name type="common">Inshore hagfish</name>
    <dbReference type="NCBI Taxonomy" id="7764"/>
    <lineage>
        <taxon>Eukaryota</taxon>
        <taxon>Metazoa</taxon>
        <taxon>Chordata</taxon>
        <taxon>Craniata</taxon>
        <taxon>Vertebrata</taxon>
        <taxon>Cyclostomata</taxon>
        <taxon>Myxini</taxon>
        <taxon>Myxiniformes</taxon>
        <taxon>Myxinidae</taxon>
        <taxon>Eptatretinae</taxon>
        <taxon>Eptatretus</taxon>
    </lineage>
</organism>
<dbReference type="Pfam" id="PF00400">
    <property type="entry name" value="WD40"/>
    <property type="match status" value="2"/>
</dbReference>
<dbReference type="GO" id="GO:0005730">
    <property type="term" value="C:nucleolus"/>
    <property type="evidence" value="ECO:0007669"/>
    <property type="project" value="TreeGrafter"/>
</dbReference>
<dbReference type="InterPro" id="IPR015943">
    <property type="entry name" value="WD40/YVTN_repeat-like_dom_sf"/>
</dbReference>
<comment type="subcellular location">
    <subcellularLocation>
        <location evidence="1">Nucleus</location>
    </subcellularLocation>
</comment>
<dbReference type="PANTHER" id="PTHR19848:SF0">
    <property type="entry name" value="NOTCHLESS PROTEIN HOMOLOG 1"/>
    <property type="match status" value="1"/>
</dbReference>
<keyword evidence="4" id="KW-0539">Nucleus</keyword>
<keyword evidence="6" id="KW-1133">Transmembrane helix</keyword>
<reference evidence="7" key="1">
    <citation type="submission" date="2025-08" db="UniProtKB">
        <authorList>
            <consortium name="Ensembl"/>
        </authorList>
    </citation>
    <scope>IDENTIFICATION</scope>
</reference>
<evidence type="ECO:0000256" key="4">
    <source>
        <dbReference type="ARBA" id="ARBA00023242"/>
    </source>
</evidence>
<dbReference type="Ensembl" id="ENSEBUT00000022078.1">
    <property type="protein sequence ID" value="ENSEBUP00000021502.1"/>
    <property type="gene ID" value="ENSEBUG00000013277.1"/>
</dbReference>
<accession>A0A8C4QX10</accession>
<evidence type="ECO:0008006" key="9">
    <source>
        <dbReference type="Google" id="ProtNLM"/>
    </source>
</evidence>
<keyword evidence="2 5" id="KW-0853">WD repeat</keyword>
<dbReference type="PROSITE" id="PS50082">
    <property type="entry name" value="WD_REPEATS_2"/>
    <property type="match status" value="2"/>
</dbReference>
<evidence type="ECO:0000256" key="5">
    <source>
        <dbReference type="PROSITE-ProRule" id="PRU00221"/>
    </source>
</evidence>
<evidence type="ECO:0000313" key="8">
    <source>
        <dbReference type="Proteomes" id="UP000694388"/>
    </source>
</evidence>
<dbReference type="PROSITE" id="PS00678">
    <property type="entry name" value="WD_REPEATS_1"/>
    <property type="match status" value="1"/>
</dbReference>
<dbReference type="Gene3D" id="2.130.10.10">
    <property type="entry name" value="YVTN repeat-like/Quinoprotein amine dehydrogenase"/>
    <property type="match status" value="2"/>
</dbReference>
<feature type="repeat" description="WD" evidence="5">
    <location>
        <begin position="44"/>
        <end position="74"/>
    </location>
</feature>
<dbReference type="SMART" id="SM00320">
    <property type="entry name" value="WD40"/>
    <property type="match status" value="3"/>
</dbReference>